<dbReference type="AlphaFoldDB" id="A0A0C3AUI1"/>
<reference evidence="1 2" key="1">
    <citation type="submission" date="2014-04" db="EMBL/GenBank/DDBJ databases">
        <authorList>
            <consortium name="DOE Joint Genome Institute"/>
            <person name="Kuo A."/>
            <person name="Zuccaro A."/>
            <person name="Kohler A."/>
            <person name="Nagy L.G."/>
            <person name="Floudas D."/>
            <person name="Copeland A."/>
            <person name="Barry K.W."/>
            <person name="Cichocki N."/>
            <person name="Veneault-Fourrey C."/>
            <person name="LaButti K."/>
            <person name="Lindquist E.A."/>
            <person name="Lipzen A."/>
            <person name="Lundell T."/>
            <person name="Morin E."/>
            <person name="Murat C."/>
            <person name="Sun H."/>
            <person name="Tunlid A."/>
            <person name="Henrissat B."/>
            <person name="Grigoriev I.V."/>
            <person name="Hibbett D.S."/>
            <person name="Martin F."/>
            <person name="Nordberg H.P."/>
            <person name="Cantor M.N."/>
            <person name="Hua S.X."/>
        </authorList>
    </citation>
    <scope>NUCLEOTIDE SEQUENCE [LARGE SCALE GENOMIC DNA]</scope>
    <source>
        <strain evidence="1 2">MAFF 305830</strain>
    </source>
</reference>
<dbReference type="EMBL" id="KN824345">
    <property type="protein sequence ID" value="KIM22936.1"/>
    <property type="molecule type" value="Genomic_DNA"/>
</dbReference>
<protein>
    <recommendedName>
        <fullName evidence="3">PPPDE domain-containing protein</fullName>
    </recommendedName>
</protein>
<name>A0A0C3AUI1_SERVB</name>
<keyword evidence="2" id="KW-1185">Reference proteome</keyword>
<proteinExistence type="predicted"/>
<dbReference type="OrthoDB" id="2592984at2759"/>
<evidence type="ECO:0000313" key="2">
    <source>
        <dbReference type="Proteomes" id="UP000054097"/>
    </source>
</evidence>
<sequence length="262" mass="28005">MDILNIIGAVKTVGKVIEKGAEEAAEVITPHVAPHIIGPGKTIDTSRPPAEILLLPGIPIKLPDLIQDIAHKGGLGAKPNSVPTAEPKTDEPGRLVYIGSHPIGGAFGKLVYETLQDEKFRTGGGLPDPTTHWAVLVGDFYHELTGGELFVGPDGISGGVTVAYQNGKKDEEKWNLYVVGTTRFNDAAIVKAASTDIKAMSQSYNLIDNNCQCYVTRVLDSICEPGRNIAITSAQLPNGTIPFYTKANAESIMNEHTPKLQK</sequence>
<reference evidence="2" key="2">
    <citation type="submission" date="2015-01" db="EMBL/GenBank/DDBJ databases">
        <title>Evolutionary Origins and Diversification of the Mycorrhizal Mutualists.</title>
        <authorList>
            <consortium name="DOE Joint Genome Institute"/>
            <consortium name="Mycorrhizal Genomics Consortium"/>
            <person name="Kohler A."/>
            <person name="Kuo A."/>
            <person name="Nagy L.G."/>
            <person name="Floudas D."/>
            <person name="Copeland A."/>
            <person name="Barry K.W."/>
            <person name="Cichocki N."/>
            <person name="Veneault-Fourrey C."/>
            <person name="LaButti K."/>
            <person name="Lindquist E.A."/>
            <person name="Lipzen A."/>
            <person name="Lundell T."/>
            <person name="Morin E."/>
            <person name="Murat C."/>
            <person name="Riley R."/>
            <person name="Ohm R."/>
            <person name="Sun H."/>
            <person name="Tunlid A."/>
            <person name="Henrissat B."/>
            <person name="Grigoriev I.V."/>
            <person name="Hibbett D.S."/>
            <person name="Martin F."/>
        </authorList>
    </citation>
    <scope>NUCLEOTIDE SEQUENCE [LARGE SCALE GENOMIC DNA]</scope>
    <source>
        <strain evidence="2">MAFF 305830</strain>
    </source>
</reference>
<evidence type="ECO:0008006" key="3">
    <source>
        <dbReference type="Google" id="ProtNLM"/>
    </source>
</evidence>
<gene>
    <name evidence="1" type="ORF">M408DRAFT_11785</name>
</gene>
<accession>A0A0C3AUI1</accession>
<organism evidence="1 2">
    <name type="scientific">Serendipita vermifera MAFF 305830</name>
    <dbReference type="NCBI Taxonomy" id="933852"/>
    <lineage>
        <taxon>Eukaryota</taxon>
        <taxon>Fungi</taxon>
        <taxon>Dikarya</taxon>
        <taxon>Basidiomycota</taxon>
        <taxon>Agaricomycotina</taxon>
        <taxon>Agaricomycetes</taxon>
        <taxon>Sebacinales</taxon>
        <taxon>Serendipitaceae</taxon>
        <taxon>Serendipita</taxon>
    </lineage>
</organism>
<evidence type="ECO:0000313" key="1">
    <source>
        <dbReference type="EMBL" id="KIM22936.1"/>
    </source>
</evidence>
<dbReference type="HOGENOM" id="CLU_1062318_0_0_1"/>
<dbReference type="STRING" id="933852.A0A0C3AUI1"/>
<dbReference type="Proteomes" id="UP000054097">
    <property type="component" value="Unassembled WGS sequence"/>
</dbReference>